<proteinExistence type="predicted"/>
<dbReference type="CDD" id="cd03802">
    <property type="entry name" value="GT4_AviGT4-like"/>
    <property type="match status" value="1"/>
</dbReference>
<dbReference type="PANTHER" id="PTHR45947">
    <property type="entry name" value="SULFOQUINOVOSYL TRANSFERASE SQD2"/>
    <property type="match status" value="1"/>
</dbReference>
<name>A0ABR7KVM2_9SPHI</name>
<protein>
    <submittedName>
        <fullName evidence="3">Glycosyltransferase family 4 protein</fullName>
    </submittedName>
</protein>
<dbReference type="InterPro" id="IPR028098">
    <property type="entry name" value="Glyco_trans_4-like_N"/>
</dbReference>
<gene>
    <name evidence="3" type="ORF">H7U22_17180</name>
</gene>
<evidence type="ECO:0000259" key="2">
    <source>
        <dbReference type="Pfam" id="PF13439"/>
    </source>
</evidence>
<dbReference type="Pfam" id="PF13439">
    <property type="entry name" value="Glyco_transf_4"/>
    <property type="match status" value="1"/>
</dbReference>
<keyword evidence="4" id="KW-1185">Reference proteome</keyword>
<dbReference type="InterPro" id="IPR050194">
    <property type="entry name" value="Glycosyltransferase_grp1"/>
</dbReference>
<sequence length="342" mass="38012">MRIAITADPFIPVPPLNYGGIERIIHFLVEGLVQNGHEVILVAHKDSKCDSELLAYSSDRNGLMAQFKNAQTISKLKKWNPDVIHSFSRLAYLLPFLQSNIPKIMSYQREPTLSQIKKAVYLSKGNSLSFTGCSNYISDQIIPYATTQTIYNGIDLSLYKFEKEISDDAPLIFLGRIESIKGTHEAIKAAQVTNRKLIIAGNIAPQHRNYFDKQIKPHISNQIEYVGEVNDVQKNKLLGSCAALLMPIGWNEPFGIVMAEALACGTPVIGYPRGAVSEVIKHGKNGFLSTSFTDLCIAIGKIKEISRGEVRATAEKNFSSKKIVDDYIAYYLHCLSNNKATK</sequence>
<dbReference type="Pfam" id="PF00534">
    <property type="entry name" value="Glycos_transf_1"/>
    <property type="match status" value="1"/>
</dbReference>
<feature type="domain" description="Glycosyl transferase family 1" evidence="1">
    <location>
        <begin position="164"/>
        <end position="291"/>
    </location>
</feature>
<dbReference type="Proteomes" id="UP000652755">
    <property type="component" value="Unassembled WGS sequence"/>
</dbReference>
<comment type="caution">
    <text evidence="3">The sequence shown here is derived from an EMBL/GenBank/DDBJ whole genome shotgun (WGS) entry which is preliminary data.</text>
</comment>
<dbReference type="SUPFAM" id="SSF53756">
    <property type="entry name" value="UDP-Glycosyltransferase/glycogen phosphorylase"/>
    <property type="match status" value="1"/>
</dbReference>
<dbReference type="Gene3D" id="3.40.50.2000">
    <property type="entry name" value="Glycogen Phosphorylase B"/>
    <property type="match status" value="2"/>
</dbReference>
<evidence type="ECO:0000313" key="4">
    <source>
        <dbReference type="Proteomes" id="UP000652755"/>
    </source>
</evidence>
<dbReference type="EMBL" id="JACRYL010000017">
    <property type="protein sequence ID" value="MBC6112158.1"/>
    <property type="molecule type" value="Genomic_DNA"/>
</dbReference>
<dbReference type="RefSeq" id="WP_187072586.1">
    <property type="nucleotide sequence ID" value="NZ_JACRYL010000017.1"/>
</dbReference>
<dbReference type="InterPro" id="IPR001296">
    <property type="entry name" value="Glyco_trans_1"/>
</dbReference>
<evidence type="ECO:0000313" key="3">
    <source>
        <dbReference type="EMBL" id="MBC6112158.1"/>
    </source>
</evidence>
<feature type="domain" description="Glycosyltransferase subfamily 4-like N-terminal" evidence="2">
    <location>
        <begin position="18"/>
        <end position="157"/>
    </location>
</feature>
<reference evidence="3 4" key="1">
    <citation type="submission" date="2020-08" db="EMBL/GenBank/DDBJ databases">
        <authorList>
            <person name="Sun Q."/>
            <person name="Inoue M."/>
        </authorList>
    </citation>
    <scope>NUCLEOTIDE SEQUENCE [LARGE SCALE GENOMIC DNA]</scope>
    <source>
        <strain evidence="3 4">CCM 8938</strain>
    </source>
</reference>
<accession>A0ABR7KVM2</accession>
<organism evidence="3 4">
    <name type="scientific">Pedobacter fastidiosus</name>
    <dbReference type="NCBI Taxonomy" id="2765361"/>
    <lineage>
        <taxon>Bacteria</taxon>
        <taxon>Pseudomonadati</taxon>
        <taxon>Bacteroidota</taxon>
        <taxon>Sphingobacteriia</taxon>
        <taxon>Sphingobacteriales</taxon>
        <taxon>Sphingobacteriaceae</taxon>
        <taxon>Pedobacter</taxon>
    </lineage>
</organism>
<dbReference type="PANTHER" id="PTHR45947:SF3">
    <property type="entry name" value="SULFOQUINOVOSYL TRANSFERASE SQD2"/>
    <property type="match status" value="1"/>
</dbReference>
<evidence type="ECO:0000259" key="1">
    <source>
        <dbReference type="Pfam" id="PF00534"/>
    </source>
</evidence>